<dbReference type="Gene3D" id="3.60.15.10">
    <property type="entry name" value="Ribonuclease Z/Hydroxyacylglutathione hydrolase-like"/>
    <property type="match status" value="1"/>
</dbReference>
<dbReference type="Pfam" id="PF10996">
    <property type="entry name" value="Beta-Casp"/>
    <property type="match status" value="1"/>
</dbReference>
<dbReference type="CDD" id="cd16295">
    <property type="entry name" value="TTHA0252-CPSF-like_MBL-fold"/>
    <property type="match status" value="1"/>
</dbReference>
<proteinExistence type="predicted"/>
<evidence type="ECO:0000259" key="2">
    <source>
        <dbReference type="SMART" id="SM00849"/>
    </source>
</evidence>
<dbReference type="InterPro" id="IPR050698">
    <property type="entry name" value="MBL"/>
</dbReference>
<dbReference type="InterPro" id="IPR001279">
    <property type="entry name" value="Metallo-B-lactamas"/>
</dbReference>
<evidence type="ECO:0000256" key="1">
    <source>
        <dbReference type="ARBA" id="ARBA00022801"/>
    </source>
</evidence>
<dbReference type="Gene3D" id="3.40.50.10890">
    <property type="match status" value="1"/>
</dbReference>
<feature type="domain" description="Metallo-beta-lactamase" evidence="2">
    <location>
        <begin position="16"/>
        <end position="220"/>
    </location>
</feature>
<dbReference type="Pfam" id="PF00753">
    <property type="entry name" value="Lactamase_B"/>
    <property type="match status" value="1"/>
</dbReference>
<dbReference type="GO" id="GO:0004521">
    <property type="term" value="F:RNA endonuclease activity"/>
    <property type="evidence" value="ECO:0007669"/>
    <property type="project" value="TreeGrafter"/>
</dbReference>
<name>A0A4Q7PGQ5_9FLAO</name>
<dbReference type="AlphaFoldDB" id="A0A4Q7PGQ5"/>
<organism evidence="4 5">
    <name type="scientific">Aquimarina brevivitae</name>
    <dbReference type="NCBI Taxonomy" id="323412"/>
    <lineage>
        <taxon>Bacteria</taxon>
        <taxon>Pseudomonadati</taxon>
        <taxon>Bacteroidota</taxon>
        <taxon>Flavobacteriia</taxon>
        <taxon>Flavobacteriales</taxon>
        <taxon>Flavobacteriaceae</taxon>
        <taxon>Aquimarina</taxon>
    </lineage>
</organism>
<dbReference type="GO" id="GO:0016787">
    <property type="term" value="F:hydrolase activity"/>
    <property type="evidence" value="ECO:0007669"/>
    <property type="project" value="UniProtKB-KW"/>
</dbReference>
<feature type="domain" description="Beta-Casp" evidence="3">
    <location>
        <begin position="250"/>
        <end position="369"/>
    </location>
</feature>
<evidence type="ECO:0000259" key="3">
    <source>
        <dbReference type="SMART" id="SM01027"/>
    </source>
</evidence>
<protein>
    <submittedName>
        <fullName evidence="4">Metallo-beta-lactamase family protein</fullName>
    </submittedName>
</protein>
<dbReference type="OrthoDB" id="9803916at2"/>
<reference evidence="4 5" key="1">
    <citation type="submission" date="2019-02" db="EMBL/GenBank/DDBJ databases">
        <title>Genomic Encyclopedia of Type Strains, Phase IV (KMG-IV): sequencing the most valuable type-strain genomes for metagenomic binning, comparative biology and taxonomic classification.</title>
        <authorList>
            <person name="Goeker M."/>
        </authorList>
    </citation>
    <scope>NUCLEOTIDE SEQUENCE [LARGE SCALE GENOMIC DNA]</scope>
    <source>
        <strain evidence="4 5">DSM 17196</strain>
    </source>
</reference>
<accession>A0A4Q7PGQ5</accession>
<evidence type="ECO:0000313" key="5">
    <source>
        <dbReference type="Proteomes" id="UP000292262"/>
    </source>
</evidence>
<dbReference type="Pfam" id="PF07521">
    <property type="entry name" value="RMMBL"/>
    <property type="match status" value="1"/>
</dbReference>
<dbReference type="InterPro" id="IPR036866">
    <property type="entry name" value="RibonucZ/Hydroxyglut_hydro"/>
</dbReference>
<dbReference type="InterPro" id="IPR011108">
    <property type="entry name" value="RMMBL"/>
</dbReference>
<evidence type="ECO:0000313" key="4">
    <source>
        <dbReference type="EMBL" id="RZS99701.1"/>
    </source>
</evidence>
<dbReference type="SUPFAM" id="SSF56281">
    <property type="entry name" value="Metallo-hydrolase/oxidoreductase"/>
    <property type="match status" value="1"/>
</dbReference>
<dbReference type="RefSeq" id="WP_130285522.1">
    <property type="nucleotide sequence ID" value="NZ_SGXE01000001.1"/>
</dbReference>
<dbReference type="SMART" id="SM00849">
    <property type="entry name" value="Lactamase_B"/>
    <property type="match status" value="1"/>
</dbReference>
<comment type="caution">
    <text evidence="4">The sequence shown here is derived from an EMBL/GenBank/DDBJ whole genome shotgun (WGS) entry which is preliminary data.</text>
</comment>
<dbReference type="Proteomes" id="UP000292262">
    <property type="component" value="Unassembled WGS sequence"/>
</dbReference>
<keyword evidence="5" id="KW-1185">Reference proteome</keyword>
<sequence length="456" mass="51656">MPYIKIHFLGGAETVTGSKYLLETSEKNIMIDCGVFQGLKKLRVSNWEPLPVDVTKIDVVLLTHGHLDHVGYLPRLVKEGFTGKIIGTSPTLAIAKIILLDSAKIHEEEADKANKEGYAKHSPALPFYTIEEVKEMLHLFEPQPKEEWIELSANCKHRFRYNGHIIGATFIELKVFDKDFVFSGDIGRKDDVLLMDPDRPQWADYLFLESTYGNKLHPAFDVEQQLIALIQQAIVSKGTVIIPSFAVERIQTLMIILWKLYQRNKIPNIPVFIDSPMGNNVLSVFEEYADWHKLSMQDYFAAKHHMNIVTSYKETWEVIDNPKPKIIIAGSGMVTGGRVLTYLQQMIDKPETIIVLVGYQAEGTRGRALLEGAHELKFFGKYYPVKAEVHMIESLSAHADQQEILDWISEVKNIPEEVFLIHGEPAAADALRVKIQDTLGWFVSIPKHGATKNIIV</sequence>
<dbReference type="InterPro" id="IPR022712">
    <property type="entry name" value="Beta_Casp"/>
</dbReference>
<gene>
    <name evidence="4" type="ORF">EV197_0924</name>
</gene>
<dbReference type="PANTHER" id="PTHR11203:SF37">
    <property type="entry name" value="INTEGRATOR COMPLEX SUBUNIT 11"/>
    <property type="match status" value="1"/>
</dbReference>
<dbReference type="EMBL" id="SGXE01000001">
    <property type="protein sequence ID" value="RZS99701.1"/>
    <property type="molecule type" value="Genomic_DNA"/>
</dbReference>
<dbReference type="SMART" id="SM01027">
    <property type="entry name" value="Beta-Casp"/>
    <property type="match status" value="1"/>
</dbReference>
<keyword evidence="1" id="KW-0378">Hydrolase</keyword>
<dbReference type="PANTHER" id="PTHR11203">
    <property type="entry name" value="CLEAVAGE AND POLYADENYLATION SPECIFICITY FACTOR FAMILY MEMBER"/>
    <property type="match status" value="1"/>
</dbReference>